<evidence type="ECO:0000313" key="2">
    <source>
        <dbReference type="Proteomes" id="UP000241462"/>
    </source>
</evidence>
<dbReference type="Proteomes" id="UP000241462">
    <property type="component" value="Unassembled WGS sequence"/>
</dbReference>
<gene>
    <name evidence="1" type="ORF">BD289DRAFT_119656</name>
</gene>
<sequence length="224" mass="26027">MKIWDVANYFRVEKLLTAVQEARDTHMVLLSKHFSNRRNSPVHAHHNLDMAYQQLDAAIRQLYDRKGKHNMSAPVQAAFQPCLLSTYLCVPSNYMRSHPLPDGILDGSWAAYKEIIDAVRRDKYLIQGFVRRGYYKSRGACTVCQRLRVGGLHNYESPISGMLHESFVEWCEDCFRVPTWQDWLGVAEYKRMEQEKEALDNRLNQQRKTIAKSSGLEVAWLCES</sequence>
<reference evidence="1 2" key="1">
    <citation type="journal article" date="2018" name="Mycol. Prog.">
        <title>Coniella lustricola, a new species from submerged detritus.</title>
        <authorList>
            <person name="Raudabaugh D.B."/>
            <person name="Iturriaga T."/>
            <person name="Carver A."/>
            <person name="Mondo S."/>
            <person name="Pangilinan J."/>
            <person name="Lipzen A."/>
            <person name="He G."/>
            <person name="Amirebrahimi M."/>
            <person name="Grigoriev I.V."/>
            <person name="Miller A.N."/>
        </authorList>
    </citation>
    <scope>NUCLEOTIDE SEQUENCE [LARGE SCALE GENOMIC DNA]</scope>
    <source>
        <strain evidence="1 2">B22-T-1</strain>
    </source>
</reference>
<proteinExistence type="predicted"/>
<organism evidence="1 2">
    <name type="scientific">Coniella lustricola</name>
    <dbReference type="NCBI Taxonomy" id="2025994"/>
    <lineage>
        <taxon>Eukaryota</taxon>
        <taxon>Fungi</taxon>
        <taxon>Dikarya</taxon>
        <taxon>Ascomycota</taxon>
        <taxon>Pezizomycotina</taxon>
        <taxon>Sordariomycetes</taxon>
        <taxon>Sordariomycetidae</taxon>
        <taxon>Diaporthales</taxon>
        <taxon>Schizoparmaceae</taxon>
        <taxon>Coniella</taxon>
    </lineage>
</organism>
<protein>
    <submittedName>
        <fullName evidence="1">Uncharacterized protein</fullName>
    </submittedName>
</protein>
<dbReference type="InParanoid" id="A0A2T3AG21"/>
<name>A0A2T3AG21_9PEZI</name>
<dbReference type="AlphaFoldDB" id="A0A2T3AG21"/>
<keyword evidence="2" id="KW-1185">Reference proteome</keyword>
<dbReference type="EMBL" id="KZ678394">
    <property type="protein sequence ID" value="PSR97135.1"/>
    <property type="molecule type" value="Genomic_DNA"/>
</dbReference>
<accession>A0A2T3AG21</accession>
<evidence type="ECO:0000313" key="1">
    <source>
        <dbReference type="EMBL" id="PSR97135.1"/>
    </source>
</evidence>